<organism evidence="1 2">
    <name type="scientific">Synaphobranchus kaupii</name>
    <name type="common">Kaup's arrowtooth eel</name>
    <dbReference type="NCBI Taxonomy" id="118154"/>
    <lineage>
        <taxon>Eukaryota</taxon>
        <taxon>Metazoa</taxon>
        <taxon>Chordata</taxon>
        <taxon>Craniata</taxon>
        <taxon>Vertebrata</taxon>
        <taxon>Euteleostomi</taxon>
        <taxon>Actinopterygii</taxon>
        <taxon>Neopterygii</taxon>
        <taxon>Teleostei</taxon>
        <taxon>Anguilliformes</taxon>
        <taxon>Synaphobranchidae</taxon>
        <taxon>Synaphobranchus</taxon>
    </lineage>
</organism>
<evidence type="ECO:0000313" key="2">
    <source>
        <dbReference type="Proteomes" id="UP001152622"/>
    </source>
</evidence>
<sequence>MVLVLVLLTERRGSPRFHVTIQSPLHPTVRLRLQRHRASASAFPALWERGEARAGPMSSGCRCAFWNAQGGRCTLAAIPVASADVWLGSRVTWPRRDKWADRPAELTCALSSLRSDACTLAGLVLP</sequence>
<dbReference type="EMBL" id="JAINUF010000002">
    <property type="protein sequence ID" value="KAJ8376649.1"/>
    <property type="molecule type" value="Genomic_DNA"/>
</dbReference>
<comment type="caution">
    <text evidence="1">The sequence shown here is derived from an EMBL/GenBank/DDBJ whole genome shotgun (WGS) entry which is preliminary data.</text>
</comment>
<reference evidence="1" key="1">
    <citation type="journal article" date="2023" name="Science">
        <title>Genome structures resolve the early diversification of teleost fishes.</title>
        <authorList>
            <person name="Parey E."/>
            <person name="Louis A."/>
            <person name="Montfort J."/>
            <person name="Bouchez O."/>
            <person name="Roques C."/>
            <person name="Iampietro C."/>
            <person name="Lluch J."/>
            <person name="Castinel A."/>
            <person name="Donnadieu C."/>
            <person name="Desvignes T."/>
            <person name="Floi Bucao C."/>
            <person name="Jouanno E."/>
            <person name="Wen M."/>
            <person name="Mejri S."/>
            <person name="Dirks R."/>
            <person name="Jansen H."/>
            <person name="Henkel C."/>
            <person name="Chen W.J."/>
            <person name="Zahm M."/>
            <person name="Cabau C."/>
            <person name="Klopp C."/>
            <person name="Thompson A.W."/>
            <person name="Robinson-Rechavi M."/>
            <person name="Braasch I."/>
            <person name="Lecointre G."/>
            <person name="Bobe J."/>
            <person name="Postlethwait J.H."/>
            <person name="Berthelot C."/>
            <person name="Roest Crollius H."/>
            <person name="Guiguen Y."/>
        </authorList>
    </citation>
    <scope>NUCLEOTIDE SEQUENCE</scope>
    <source>
        <strain evidence="1">WJC10195</strain>
    </source>
</reference>
<keyword evidence="2" id="KW-1185">Reference proteome</keyword>
<dbReference type="AlphaFoldDB" id="A0A9Q1J9M8"/>
<name>A0A9Q1J9M8_SYNKA</name>
<protein>
    <submittedName>
        <fullName evidence="1">Uncharacterized protein</fullName>
    </submittedName>
</protein>
<evidence type="ECO:0000313" key="1">
    <source>
        <dbReference type="EMBL" id="KAJ8376649.1"/>
    </source>
</evidence>
<accession>A0A9Q1J9M8</accession>
<gene>
    <name evidence="1" type="ORF">SKAU_G00072290</name>
</gene>
<proteinExistence type="predicted"/>
<dbReference type="Proteomes" id="UP001152622">
    <property type="component" value="Chromosome 2"/>
</dbReference>